<dbReference type="PROSITE" id="PS51257">
    <property type="entry name" value="PROKAR_LIPOPROTEIN"/>
    <property type="match status" value="1"/>
</dbReference>
<evidence type="ECO:0000313" key="3">
    <source>
        <dbReference type="Proteomes" id="UP000672097"/>
    </source>
</evidence>
<feature type="signal peptide" evidence="1">
    <location>
        <begin position="1"/>
        <end position="23"/>
    </location>
</feature>
<evidence type="ECO:0000256" key="1">
    <source>
        <dbReference type="SAM" id="SignalP"/>
    </source>
</evidence>
<keyword evidence="1" id="KW-0732">Signal</keyword>
<dbReference type="RefSeq" id="WP_210810862.1">
    <property type="nucleotide sequence ID" value="NZ_JAGQDG010000008.1"/>
</dbReference>
<name>A0ABS5E2V1_9BURK</name>
<proteinExistence type="predicted"/>
<comment type="caution">
    <text evidence="2">The sequence shown here is derived from an EMBL/GenBank/DDBJ whole genome shotgun (WGS) entry which is preliminary data.</text>
</comment>
<organism evidence="2 3">
    <name type="scientific">Ideonella paludis</name>
    <dbReference type="NCBI Taxonomy" id="1233411"/>
    <lineage>
        <taxon>Bacteria</taxon>
        <taxon>Pseudomonadati</taxon>
        <taxon>Pseudomonadota</taxon>
        <taxon>Betaproteobacteria</taxon>
        <taxon>Burkholderiales</taxon>
        <taxon>Sphaerotilaceae</taxon>
        <taxon>Ideonella</taxon>
    </lineage>
</organism>
<evidence type="ECO:0000313" key="2">
    <source>
        <dbReference type="EMBL" id="MBQ0937341.1"/>
    </source>
</evidence>
<gene>
    <name evidence="2" type="ORF">KAK11_18595</name>
</gene>
<protein>
    <recommendedName>
        <fullName evidence="4">Peptidase</fullName>
    </recommendedName>
</protein>
<reference evidence="2 3" key="1">
    <citation type="submission" date="2021-04" db="EMBL/GenBank/DDBJ databases">
        <title>The genome sequence of type strain Ideonella paludis KCTC 32238.</title>
        <authorList>
            <person name="Liu Y."/>
        </authorList>
    </citation>
    <scope>NUCLEOTIDE SEQUENCE [LARGE SCALE GENOMIC DNA]</scope>
    <source>
        <strain evidence="2 3">KCTC 32238</strain>
    </source>
</reference>
<sequence>MRALTTSALATAVLALAACSSKAPPEPTGPKVVVVTPAAPQPVKVGGDRDANGCIGSAGYQWCGHTQQCERSWELASAKGFANTSAGFKAYCEQAPLKPVTKP</sequence>
<dbReference type="EMBL" id="JAGQDG010000008">
    <property type="protein sequence ID" value="MBQ0937341.1"/>
    <property type="molecule type" value="Genomic_DNA"/>
</dbReference>
<accession>A0ABS5E2V1</accession>
<evidence type="ECO:0008006" key="4">
    <source>
        <dbReference type="Google" id="ProtNLM"/>
    </source>
</evidence>
<feature type="chain" id="PRO_5047251673" description="Peptidase" evidence="1">
    <location>
        <begin position="24"/>
        <end position="103"/>
    </location>
</feature>
<keyword evidence="3" id="KW-1185">Reference proteome</keyword>
<dbReference type="Proteomes" id="UP000672097">
    <property type="component" value="Unassembled WGS sequence"/>
</dbReference>